<dbReference type="OrthoDB" id="5365701at2759"/>
<dbReference type="PIRSF" id="PIRSF000106">
    <property type="entry name" value="ME"/>
    <property type="match status" value="1"/>
</dbReference>
<dbReference type="Pfam" id="PF00390">
    <property type="entry name" value="malic"/>
    <property type="match status" value="1"/>
</dbReference>
<feature type="binding site" evidence="6">
    <location>
        <position position="261"/>
    </location>
    <ligand>
        <name>(S)-malate</name>
        <dbReference type="ChEBI" id="CHEBI:15589"/>
    </ligand>
</feature>
<dbReference type="InterPro" id="IPR037062">
    <property type="entry name" value="Malic_N_dom_sf"/>
</dbReference>
<dbReference type="GO" id="GO:0004471">
    <property type="term" value="F:malate dehydrogenase (decarboxylating) (NAD+) activity"/>
    <property type="evidence" value="ECO:0007669"/>
    <property type="project" value="TreeGrafter"/>
</dbReference>
<dbReference type="AlphaFoldDB" id="K8F2R1"/>
<dbReference type="eggNOG" id="KOG1257">
    <property type="taxonomic scope" value="Eukaryota"/>
</dbReference>
<dbReference type="NCBIfam" id="NF010052">
    <property type="entry name" value="PRK13529.1"/>
    <property type="match status" value="1"/>
</dbReference>
<dbReference type="GO" id="GO:0005739">
    <property type="term" value="C:mitochondrion"/>
    <property type="evidence" value="ECO:0007669"/>
    <property type="project" value="TreeGrafter"/>
</dbReference>
<proteinExistence type="inferred from homology"/>
<feature type="domain" description="Malic enzyme NAD-binding" evidence="10">
    <location>
        <begin position="375"/>
        <end position="642"/>
    </location>
</feature>
<dbReference type="KEGG" id="bpg:Bathy07g01650"/>
<dbReference type="Gene3D" id="3.40.50.720">
    <property type="entry name" value="NAD(P)-binding Rossmann-like Domain"/>
    <property type="match status" value="1"/>
</dbReference>
<evidence type="ECO:0000256" key="4">
    <source>
        <dbReference type="ARBA" id="ARBA00023002"/>
    </source>
</evidence>
<organism evidence="12 13">
    <name type="scientific">Bathycoccus prasinos</name>
    <dbReference type="NCBI Taxonomy" id="41875"/>
    <lineage>
        <taxon>Eukaryota</taxon>
        <taxon>Viridiplantae</taxon>
        <taxon>Chlorophyta</taxon>
        <taxon>Mamiellophyceae</taxon>
        <taxon>Mamiellales</taxon>
        <taxon>Bathycoccaceae</taxon>
        <taxon>Bathycoccus</taxon>
    </lineage>
</organism>
<feature type="binding site" evidence="6">
    <location>
        <position position="573"/>
    </location>
    <ligand>
        <name>(S)-malate</name>
        <dbReference type="ChEBI" id="CHEBI:15589"/>
    </ligand>
</feature>
<keyword evidence="4 8" id="KW-0560">Oxidoreductase</keyword>
<feature type="binding site" evidence="7">
    <location>
        <position position="374"/>
    </location>
    <ligand>
        <name>a divalent metal cation</name>
        <dbReference type="ChEBI" id="CHEBI:60240"/>
    </ligand>
</feature>
<dbReference type="Pfam" id="PF03949">
    <property type="entry name" value="Malic_M"/>
    <property type="match status" value="1"/>
</dbReference>
<feature type="region of interest" description="Disordered" evidence="9">
    <location>
        <begin position="56"/>
        <end position="90"/>
    </location>
</feature>
<protein>
    <recommendedName>
        <fullName evidence="8">Malic enzyme</fullName>
    </recommendedName>
</protein>
<evidence type="ECO:0000256" key="3">
    <source>
        <dbReference type="ARBA" id="ARBA00022723"/>
    </source>
</evidence>
<dbReference type="InterPro" id="IPR036291">
    <property type="entry name" value="NAD(P)-bd_dom_sf"/>
</dbReference>
<feature type="compositionally biased region" description="Basic and acidic residues" evidence="9">
    <location>
        <begin position="78"/>
        <end position="90"/>
    </location>
</feature>
<evidence type="ECO:0000256" key="9">
    <source>
        <dbReference type="SAM" id="MobiDB-lite"/>
    </source>
</evidence>
<dbReference type="SMART" id="SM01274">
    <property type="entry name" value="malic"/>
    <property type="match status" value="1"/>
</dbReference>
<sequence length="695" mass="77682">MTTRLALRRFSAIPLRRLGDKRWYSSAADGFDATSSSSKAQPPSEAIDGFSVFPQELPSNAQDPSKDDFINDATSPPRTREQQMEYNKHESLRDWLGRQSRKRSVDEIVVLTGNIHRGSEILHNAVYNKGTGFNHSERERLGVRGLVPPRFFSIEQQAEKIWQQQVVMRESNAPKIARWRHLQALKDRNETLFYRLLQEHVEELAPVIYTPTVGEACLNYSRFFRRARGMFFTKDDVGHMHSMTYNWRGDVKIVVVTDGSRVLGLGDLGAHGMGISVGKLDLYVAGGGFDPQEVLPVCLDVGTNNKSLLNDKWYFGLNSQRLEGGDYYRVIDEFMRAIRHRWPNALIQFEDFQTKHALEILTNYRNDYLCFNDDIQGTAAVVLAGVYGALKVLGGKDRSEIRKQKFVMCGAGSAGMGIVAMLHKAVVKSGGLSEEEAYDNFYIMDNNGLITNERKLEFPREAAVEPFAKARKATKELPDGASLLDVVTKSKCTALLGASTVNGLFTEDVLRQMGEQNERPIIFPLSNPTSNAECTSEEAAKATDGRAVFSSGSPFEDAKGAVSGRLMRANQGNNLYIFPGLGLGALLSGAKTISEEMLVSSAKAISDMLTEDQIRRGCIFPLIKEIRNISARVAVRVIKQAAEEGQAKRSVVAIIESDDEHDTKLYKYVKRAQYVPEYRPTVFPVEESRRTVDDY</sequence>
<dbReference type="PANTHER" id="PTHR23406:SF32">
    <property type="entry name" value="NADP-DEPENDENT MALIC ENZYME"/>
    <property type="match status" value="1"/>
</dbReference>
<keyword evidence="3 7" id="KW-0479">Metal-binding</keyword>
<dbReference type="InterPro" id="IPR012301">
    <property type="entry name" value="Malic_N_dom"/>
</dbReference>
<feature type="active site" description="Proton acceptor" evidence="5">
    <location>
        <position position="279"/>
    </location>
</feature>
<accession>K8F2R1</accession>
<dbReference type="GeneID" id="19014655"/>
<dbReference type="RefSeq" id="XP_007512234.1">
    <property type="nucleotide sequence ID" value="XM_007512172.1"/>
</dbReference>
<dbReference type="InterPro" id="IPR046346">
    <property type="entry name" value="Aminoacid_DH-like_N_sf"/>
</dbReference>
<feature type="binding site" evidence="6">
    <location>
        <position position="527"/>
    </location>
    <ligand>
        <name>(S)-malate</name>
        <dbReference type="ChEBI" id="CHEBI:15589"/>
    </ligand>
</feature>
<comment type="cofactor">
    <cofactor evidence="7">
        <name>Mg(2+)</name>
        <dbReference type="ChEBI" id="CHEBI:18420"/>
    </cofactor>
    <cofactor evidence="7">
        <name>Mn(2+)</name>
        <dbReference type="ChEBI" id="CHEBI:29035"/>
    </cofactor>
    <text evidence="7">Divalent metal cations. Prefers magnesium or manganese.</text>
</comment>
<dbReference type="PRINTS" id="PR00072">
    <property type="entry name" value="MALOXRDTASE"/>
</dbReference>
<dbReference type="SUPFAM" id="SSF51735">
    <property type="entry name" value="NAD(P)-binding Rossmann-fold domains"/>
    <property type="match status" value="1"/>
</dbReference>
<evidence type="ECO:0000256" key="7">
    <source>
        <dbReference type="PIRSR" id="PIRSR000106-3"/>
    </source>
</evidence>
<evidence type="ECO:0000256" key="5">
    <source>
        <dbReference type="PIRSR" id="PIRSR000106-1"/>
    </source>
</evidence>
<dbReference type="STRING" id="41875.K8F2R1"/>
<reference evidence="12 13" key="1">
    <citation type="submission" date="2011-10" db="EMBL/GenBank/DDBJ databases">
        <authorList>
            <person name="Genoscope - CEA"/>
        </authorList>
    </citation>
    <scope>NUCLEOTIDE SEQUENCE [LARGE SCALE GENOMIC DNA]</scope>
    <source>
        <strain evidence="12 13">RCC 1105</strain>
    </source>
</reference>
<feature type="binding site" evidence="7">
    <location>
        <position position="351"/>
    </location>
    <ligand>
        <name>a divalent metal cation</name>
        <dbReference type="ChEBI" id="CHEBI:60240"/>
    </ligand>
</feature>
<evidence type="ECO:0000256" key="2">
    <source>
        <dbReference type="ARBA" id="ARBA00008785"/>
    </source>
</evidence>
<dbReference type="EMBL" id="FO082272">
    <property type="protein sequence ID" value="CCO66322.1"/>
    <property type="molecule type" value="Genomic_DNA"/>
</dbReference>
<comment type="similarity">
    <text evidence="2 8">Belongs to the malic enzymes family.</text>
</comment>
<dbReference type="Proteomes" id="UP000198341">
    <property type="component" value="Chromosome 7"/>
</dbReference>
<dbReference type="GO" id="GO:0046872">
    <property type="term" value="F:metal ion binding"/>
    <property type="evidence" value="ECO:0007669"/>
    <property type="project" value="UniProtKB-KW"/>
</dbReference>
<dbReference type="InterPro" id="IPR001891">
    <property type="entry name" value="Malic_OxRdtase"/>
</dbReference>
<dbReference type="GO" id="GO:0051287">
    <property type="term" value="F:NAD binding"/>
    <property type="evidence" value="ECO:0007669"/>
    <property type="project" value="InterPro"/>
</dbReference>
<evidence type="ECO:0000256" key="6">
    <source>
        <dbReference type="PIRSR" id="PIRSR000106-2"/>
    </source>
</evidence>
<gene>
    <name evidence="12" type="ORF">Bathy07g01650</name>
</gene>
<dbReference type="SMART" id="SM00919">
    <property type="entry name" value="Malic_M"/>
    <property type="match status" value="1"/>
</dbReference>
<dbReference type="SUPFAM" id="SSF53223">
    <property type="entry name" value="Aminoacid dehydrogenase-like, N-terminal domain"/>
    <property type="match status" value="1"/>
</dbReference>
<name>K8F2R1_9CHLO</name>
<dbReference type="PROSITE" id="PS00331">
    <property type="entry name" value="MALIC_ENZYMES"/>
    <property type="match status" value="1"/>
</dbReference>
<evidence type="ECO:0000313" key="12">
    <source>
        <dbReference type="EMBL" id="CCO66322.1"/>
    </source>
</evidence>
<dbReference type="InterPro" id="IPR012302">
    <property type="entry name" value="Malic_NAD-bd"/>
</dbReference>
<keyword evidence="13" id="KW-1185">Reference proteome</keyword>
<evidence type="ECO:0000256" key="8">
    <source>
        <dbReference type="RuleBase" id="RU003426"/>
    </source>
</evidence>
<feature type="domain" description="Malic enzyme N-terminal" evidence="11">
    <location>
        <begin position="186"/>
        <end position="365"/>
    </location>
</feature>
<evidence type="ECO:0000259" key="10">
    <source>
        <dbReference type="SMART" id="SM00919"/>
    </source>
</evidence>
<feature type="binding site" evidence="7">
    <location>
        <position position="350"/>
    </location>
    <ligand>
        <name>a divalent metal cation</name>
        <dbReference type="ChEBI" id="CHEBI:60240"/>
    </ligand>
</feature>
<dbReference type="InterPro" id="IPR015884">
    <property type="entry name" value="Malic_enzyme_CS"/>
</dbReference>
<dbReference type="PANTHER" id="PTHR23406">
    <property type="entry name" value="MALIC ENZYME-RELATED"/>
    <property type="match status" value="1"/>
</dbReference>
<comment type="cofactor">
    <cofactor evidence="1">
        <name>Mn(2+)</name>
        <dbReference type="ChEBI" id="CHEBI:29035"/>
    </cofactor>
</comment>
<evidence type="ECO:0000259" key="11">
    <source>
        <dbReference type="SMART" id="SM01274"/>
    </source>
</evidence>
<evidence type="ECO:0000256" key="1">
    <source>
        <dbReference type="ARBA" id="ARBA00001936"/>
    </source>
</evidence>
<evidence type="ECO:0000313" key="13">
    <source>
        <dbReference type="Proteomes" id="UP000198341"/>
    </source>
</evidence>
<dbReference type="Gene3D" id="3.40.50.10380">
    <property type="entry name" value="Malic enzyme, N-terminal domain"/>
    <property type="match status" value="1"/>
</dbReference>
<dbReference type="GO" id="GO:0006108">
    <property type="term" value="P:malate metabolic process"/>
    <property type="evidence" value="ECO:0007669"/>
    <property type="project" value="TreeGrafter"/>
</dbReference>
<feature type="active site" description="Proton donor" evidence="5">
    <location>
        <position position="209"/>
    </location>
</feature>